<dbReference type="Pfam" id="PF12145">
    <property type="entry name" value="Med12-LCEWAV"/>
    <property type="match status" value="1"/>
</dbReference>
<dbReference type="InterPro" id="IPR003593">
    <property type="entry name" value="AAA+_ATPase"/>
</dbReference>
<dbReference type="CDD" id="cd00009">
    <property type="entry name" value="AAA"/>
    <property type="match status" value="1"/>
</dbReference>
<dbReference type="InterPro" id="IPR019035">
    <property type="entry name" value="Mediator_Med12"/>
</dbReference>
<dbReference type="EMBL" id="LWCA01000029">
    <property type="protein sequence ID" value="OAF71712.1"/>
    <property type="molecule type" value="Genomic_DNA"/>
</dbReference>
<keyword evidence="6" id="KW-0547">Nucleotide-binding</keyword>
<dbReference type="GO" id="GO:0016592">
    <property type="term" value="C:mediator complex"/>
    <property type="evidence" value="ECO:0007669"/>
    <property type="project" value="InterPro"/>
</dbReference>
<proteinExistence type="inferred from homology"/>
<dbReference type="CDD" id="cd18140">
    <property type="entry name" value="HLD_clamp_RFC"/>
    <property type="match status" value="1"/>
</dbReference>
<dbReference type="SMART" id="SM01281">
    <property type="entry name" value="Med12"/>
    <property type="match status" value="1"/>
</dbReference>
<evidence type="ECO:0000256" key="6">
    <source>
        <dbReference type="ARBA" id="ARBA00022741"/>
    </source>
</evidence>
<keyword evidence="10" id="KW-0804">Transcription</keyword>
<evidence type="ECO:0000256" key="12">
    <source>
        <dbReference type="SAM" id="Coils"/>
    </source>
</evidence>
<dbReference type="InterPro" id="IPR050238">
    <property type="entry name" value="DNA_Rep/Repair_Clamp_Loader"/>
</dbReference>
<dbReference type="GO" id="GO:0005524">
    <property type="term" value="F:ATP binding"/>
    <property type="evidence" value="ECO:0007669"/>
    <property type="project" value="UniProtKB-KW"/>
</dbReference>
<keyword evidence="7" id="KW-0067">ATP-binding</keyword>
<dbReference type="SMART" id="SM00382">
    <property type="entry name" value="AAA"/>
    <property type="match status" value="1"/>
</dbReference>
<keyword evidence="16" id="KW-1185">Reference proteome</keyword>
<evidence type="ECO:0000256" key="9">
    <source>
        <dbReference type="ARBA" id="ARBA00023159"/>
    </source>
</evidence>
<dbReference type="PANTHER" id="PTHR11669:SF20">
    <property type="entry name" value="REPLICATION FACTOR C SUBUNIT 4"/>
    <property type="match status" value="1"/>
</dbReference>
<evidence type="ECO:0000256" key="1">
    <source>
        <dbReference type="ARBA" id="ARBA00004123"/>
    </source>
</evidence>
<evidence type="ECO:0000256" key="8">
    <source>
        <dbReference type="ARBA" id="ARBA00023015"/>
    </source>
</evidence>
<feature type="domain" description="AAA+ ATPase" evidence="13">
    <location>
        <begin position="2041"/>
        <end position="2175"/>
    </location>
</feature>
<sequence length="2300" mass="267578">MEYAKFIDGEILFKNKSKEKSKNIVIDVHANEKTCSENSLDKDLIRYGFVNLPPILDECGNAMLYFADLKKLVNSFNTIIKKRCKPEPVLDSGSNKITNGLKKCMSIKDNFLLANNKNMNETDAWFKMLCDKVTIDKFKKCSKKVPIFAKKDDVFGILVNYNVPKIEAAWYVKMVAAYNSLLAETKNKKRTGISDKSLDWTVSLMKYLNETLRRIDEHTHDNAILLTKSLDELKNSNNKQKRELAIYLNRWEYLTQFLHHMYTDKLLDRYELLNWLVVFIETYVFAHYSLIHLIFIVSSRYAQEFTLCEWLCRRQTSVCCYLMKRIMEEAKNNLNPSEMEFLRDSENSVASNKKLISKIIEIGLEMRNLISMLTSQIQISILQCPLALIYCNIGGWHEASDLAGSPLDFLVLSPLHLPYSRSYNKHARYYSFFEIKDSLDEIMERSKAVEMAWSSEQYRQSITGLLCSRLLSTIEILDNHHFKSYTNKSSIKKICDLIFDKKCTPENKNHLNAIIIKTLCHWAISTLRYGEHRQYFVAILINQFVSSKAESIEIEKRKFVKIQLRLFFETELHMSGCIYCINHDAPEFNNICNLYSFFYRNDLFNFQEFIQALILRGTPCYRNKNHLPLLNVSSSDCFYCKHENESFFSVARHALYVLNIPVENEKILHERRVLFELICSDNPICFDDYKNTVQKCFMVFKVFINQTFKLNENTVEHLDSYKFLEKLFLFEINVKRGFVNKVKLFSPFDKSRLFDFAMGIILKMFEFNQNQLNQLPFVFTMSFVFEIGIVCHQIFKVLQLCLKVIDAIEKLFEKLKKFQPYILNTLICCTSVLNQHIESFLLFPEKELISFYANYLKICLNMYKDIGFSSKLFTCYKFAIEFRNICNIIEENFDVKSNSTLNSIDTKLSKISTTIIDYDSQNSDNNNNFEKFVSRNADTIEIFKKILFHGNISGLSKKLKNNLYRKLFIFVALKYIMNPKLSFHEIIKASVYCADISVKCPKFALDWLNAFKSIFCLDVKSDFKQSIENIEQGRKITGEIIIVFTGILLGHNIFSMQDLIFHVFLPIVYSKINQADNQPENNVLKCMRLCYHVFTTFLTISDTPIIELSFSIKNTGLISNCLKYYLDEFRLISNGCKKVSACAVLALIKSYKIVSSKSQKTFQVNVNGVHNLFSHFNLLYSNDAQICIYELCHLSLARIYNIHWCVNILLESSEKLLHPDVLLDDALKKPLSLKILGAITTDSFRVDCTNSSLIFKQNNNFNFDSQDSLNLNCYKKIIQNLLENIDVWTIRERILQVELIIKQCDRSILQDVYQEIAACTMNLFKSAKDLQSDENYDDSFNHENVNMSSATTCSESKNMFRGYEYGCWYCASLIYRLPSEVQAVILKISGQVLEADHNVWSTVTKCHARLNFDSVSADNMKPFLSLILTCLHGQDHQREGLLDSLRMQISKLIASIKEKEERGVPDDGRLKLYLQDALHLRLSLVGSMFDTIQRTQSSEWCLLLTQLIYYQIVNPHVNRQLYNTVLDMTMCLINGAIVTSDVSERPDDKRLFLNIVKKIRKEVCDTKERFKELSQLLPIPKHQNVLLISKYVSDNSNIEVLNKLNSDDNLYQPAYCTSAEYVDKVKISEWELIEGFMSAVIQPGWLLYTAVDKKTDMYKLQRCKQKNHMHATEINQLECLKPPIIFTEDQNEVVNVSSTIDTSEVQETQKSVIQEPVTPNVRQETSIQYLLDKNTENDYVDRQDYEKLNSKNWYNRTNNSEVEYQKGYPSSMAKAKPEYELEKITYGSPYQKSEFNQYDQIQFVKNYKNRLAGKPSHFSDHTNRPSHHSNPYHNYKKQAYPNFDKPTEFQKYAYQTKTDTFGDFHREPETLPYTHENSYKPRSFSKQPFNPHDKTHQFMKEYAMPPEHFNEIPNQITHDYPIRQTPSQTEYFERKRIEYENRQPNSRLMGQREFNPSINAMNPHRNQYNYNPASNMYDKNQQITPNEESQFPNQYTYNRDEYKRNFRNKDSKYYHRPKDISKVIYHDDITNSIKKCVAGNDIPNFLFYGSPGTGKTSTILATCRDLFGTSYSDRVLELNASDDRGIKIVREKVKTFAKLQVGNKTEDGKYCPAIKIIILDEADCMTKDAQSSLRRIMEINSKSTRFCLICNYVSRIIDPIVSRCVKCRFDSIPIEYIFKHLSNICTLENVNVNSDIIEAVVKISEGDMRRAISYLQCISSIISKGNMKITVNDVYTIAGKISQDELNTYVAACSELSFNDVLFELQSGLNSSFDLVRTFNGLSAITVIDSSENMTYKSVN</sequence>
<dbReference type="InterPro" id="IPR047854">
    <property type="entry name" value="RFC_lid"/>
</dbReference>
<feature type="coiled-coil region" evidence="12">
    <location>
        <begin position="223"/>
        <end position="250"/>
    </location>
</feature>
<keyword evidence="5" id="KW-0235">DNA replication</keyword>
<dbReference type="Proteomes" id="UP000078046">
    <property type="component" value="Unassembled WGS sequence"/>
</dbReference>
<dbReference type="SUPFAM" id="SSF52540">
    <property type="entry name" value="P-loop containing nucleoside triphosphate hydrolases"/>
    <property type="match status" value="1"/>
</dbReference>
<name>A0A177BDM8_9BILA</name>
<dbReference type="Pfam" id="PF00004">
    <property type="entry name" value="AAA"/>
    <property type="match status" value="1"/>
</dbReference>
<comment type="subcellular location">
    <subcellularLocation>
        <location evidence="1">Nucleus</location>
    </subcellularLocation>
</comment>
<dbReference type="PANTHER" id="PTHR11669">
    <property type="entry name" value="REPLICATION FACTOR C / DNA POLYMERASE III GAMMA-TAU SUBUNIT"/>
    <property type="match status" value="1"/>
</dbReference>
<evidence type="ECO:0000313" key="15">
    <source>
        <dbReference type="EMBL" id="OAF71712.1"/>
    </source>
</evidence>
<dbReference type="GO" id="GO:0006357">
    <property type="term" value="P:regulation of transcription by RNA polymerase II"/>
    <property type="evidence" value="ECO:0007669"/>
    <property type="project" value="InterPro"/>
</dbReference>
<evidence type="ECO:0000256" key="2">
    <source>
        <dbReference type="ARBA" id="ARBA00005378"/>
    </source>
</evidence>
<dbReference type="Pfam" id="PF21960">
    <property type="entry name" value="RCF1-5-like_lid"/>
    <property type="match status" value="1"/>
</dbReference>
<organism evidence="15 16">
    <name type="scientific">Intoshia linei</name>
    <dbReference type="NCBI Taxonomy" id="1819745"/>
    <lineage>
        <taxon>Eukaryota</taxon>
        <taxon>Metazoa</taxon>
        <taxon>Spiralia</taxon>
        <taxon>Lophotrochozoa</taxon>
        <taxon>Mesozoa</taxon>
        <taxon>Orthonectida</taxon>
        <taxon>Rhopaluridae</taxon>
        <taxon>Intoshia</taxon>
    </lineage>
</organism>
<keyword evidence="11" id="KW-0539">Nucleus</keyword>
<evidence type="ECO:0000256" key="10">
    <source>
        <dbReference type="ARBA" id="ARBA00023163"/>
    </source>
</evidence>
<evidence type="ECO:0000256" key="3">
    <source>
        <dbReference type="ARBA" id="ARBA00010289"/>
    </source>
</evidence>
<comment type="similarity">
    <text evidence="3">Belongs to the Mediator complex subunit 12 family.</text>
</comment>
<dbReference type="GO" id="GO:0006281">
    <property type="term" value="P:DNA repair"/>
    <property type="evidence" value="ECO:0007669"/>
    <property type="project" value="TreeGrafter"/>
</dbReference>
<evidence type="ECO:0000256" key="4">
    <source>
        <dbReference type="ARBA" id="ARBA00022491"/>
    </source>
</evidence>
<evidence type="ECO:0000256" key="7">
    <source>
        <dbReference type="ARBA" id="ARBA00022840"/>
    </source>
</evidence>
<accession>A0A177BDM8</accession>
<evidence type="ECO:0000256" key="11">
    <source>
        <dbReference type="ARBA" id="ARBA00023242"/>
    </source>
</evidence>
<dbReference type="InterPro" id="IPR027417">
    <property type="entry name" value="P-loop_NTPase"/>
</dbReference>
<keyword evidence="4" id="KW-0678">Repressor</keyword>
<evidence type="ECO:0000259" key="14">
    <source>
        <dbReference type="SMART" id="SM01281"/>
    </source>
</evidence>
<dbReference type="OrthoDB" id="20828at2759"/>
<reference evidence="15 16" key="1">
    <citation type="submission" date="2016-04" db="EMBL/GenBank/DDBJ databases">
        <title>The genome of Intoshia linei affirms orthonectids as highly simplified spiralians.</title>
        <authorList>
            <person name="Mikhailov K.V."/>
            <person name="Slusarev G.S."/>
            <person name="Nikitin M.A."/>
            <person name="Logacheva M.D."/>
            <person name="Penin A."/>
            <person name="Aleoshin V."/>
            <person name="Panchin Y.V."/>
        </authorList>
    </citation>
    <scope>NUCLEOTIDE SEQUENCE [LARGE SCALE GENOMIC DNA]</scope>
    <source>
        <strain evidence="15">Intl2013</strain>
        <tissue evidence="15">Whole animal</tissue>
    </source>
</reference>
<dbReference type="InterPro" id="IPR003959">
    <property type="entry name" value="ATPase_AAA_core"/>
</dbReference>
<comment type="similarity">
    <text evidence="2">Belongs to the activator 1 small subunits family.</text>
</comment>
<dbReference type="Gene3D" id="3.40.50.300">
    <property type="entry name" value="P-loop containing nucleotide triphosphate hydrolases"/>
    <property type="match status" value="1"/>
</dbReference>
<comment type="caution">
    <text evidence="15">The sequence shown here is derived from an EMBL/GenBank/DDBJ whole genome shotgun (WGS) entry which is preliminary data.</text>
</comment>
<evidence type="ECO:0000259" key="13">
    <source>
        <dbReference type="SMART" id="SM00382"/>
    </source>
</evidence>
<dbReference type="FunFam" id="3.40.50.300:FF:000952">
    <property type="entry name" value="Replication factor C subunit 2"/>
    <property type="match status" value="1"/>
</dbReference>
<dbReference type="Pfam" id="PF09497">
    <property type="entry name" value="Med12"/>
    <property type="match status" value="1"/>
</dbReference>
<keyword evidence="9" id="KW-0010">Activator</keyword>
<keyword evidence="12" id="KW-0175">Coiled coil</keyword>
<dbReference type="InterPro" id="IPR021990">
    <property type="entry name" value="Mediator_Med12_LCEWAV"/>
</dbReference>
<feature type="domain" description="Mediator complex subunit Med12" evidence="14">
    <location>
        <begin position="110"/>
        <end position="173"/>
    </location>
</feature>
<dbReference type="GO" id="GO:0005663">
    <property type="term" value="C:DNA replication factor C complex"/>
    <property type="evidence" value="ECO:0007669"/>
    <property type="project" value="TreeGrafter"/>
</dbReference>
<keyword evidence="8" id="KW-0805">Transcription regulation</keyword>
<dbReference type="GO" id="GO:0003689">
    <property type="term" value="F:DNA clamp loader activity"/>
    <property type="evidence" value="ECO:0007669"/>
    <property type="project" value="TreeGrafter"/>
</dbReference>
<gene>
    <name evidence="15" type="ORF">A3Q56_00498</name>
</gene>
<protein>
    <submittedName>
        <fullName evidence="15">Activator 1 subunit 4</fullName>
    </submittedName>
</protein>
<dbReference type="Gene3D" id="1.10.8.60">
    <property type="match status" value="1"/>
</dbReference>
<evidence type="ECO:0000313" key="16">
    <source>
        <dbReference type="Proteomes" id="UP000078046"/>
    </source>
</evidence>
<dbReference type="GO" id="GO:0006261">
    <property type="term" value="P:DNA-templated DNA replication"/>
    <property type="evidence" value="ECO:0007669"/>
    <property type="project" value="TreeGrafter"/>
</dbReference>
<evidence type="ECO:0000256" key="5">
    <source>
        <dbReference type="ARBA" id="ARBA00022705"/>
    </source>
</evidence>
<dbReference type="GO" id="GO:0016887">
    <property type="term" value="F:ATP hydrolysis activity"/>
    <property type="evidence" value="ECO:0007669"/>
    <property type="project" value="InterPro"/>
</dbReference>
<dbReference type="GO" id="GO:0003712">
    <property type="term" value="F:transcription coregulator activity"/>
    <property type="evidence" value="ECO:0007669"/>
    <property type="project" value="InterPro"/>
</dbReference>